<dbReference type="InParanoid" id="J4KQU5"/>
<accession>J4KQU5</accession>
<evidence type="ECO:0000313" key="3">
    <source>
        <dbReference type="Proteomes" id="UP000002762"/>
    </source>
</evidence>
<dbReference type="PANTHER" id="PTHR24148">
    <property type="entry name" value="ANKYRIN REPEAT DOMAIN-CONTAINING PROTEIN 39 HOMOLOG-RELATED"/>
    <property type="match status" value="1"/>
</dbReference>
<dbReference type="AlphaFoldDB" id="J4KQU5"/>
<dbReference type="GeneID" id="19883695"/>
<evidence type="ECO:0000313" key="2">
    <source>
        <dbReference type="EMBL" id="EJP69814.1"/>
    </source>
</evidence>
<reference evidence="2 3" key="1">
    <citation type="journal article" date="2012" name="Sci. Rep.">
        <title>Genomic perspectives on the evolution of fungal entomopathogenicity in Beauveria bassiana.</title>
        <authorList>
            <person name="Xiao G."/>
            <person name="Ying S.H."/>
            <person name="Zheng P."/>
            <person name="Wang Z.L."/>
            <person name="Zhang S."/>
            <person name="Xie X.Q."/>
            <person name="Shang Y."/>
            <person name="St Leger R.J."/>
            <person name="Zhao G.P."/>
            <person name="Wang C."/>
            <person name="Feng M.G."/>
        </authorList>
    </citation>
    <scope>NUCLEOTIDE SEQUENCE [LARGE SCALE GENOMIC DNA]</scope>
    <source>
        <strain evidence="2 3">ARSEF 2860</strain>
    </source>
</reference>
<dbReference type="InterPro" id="IPR010730">
    <property type="entry name" value="HET"/>
</dbReference>
<sequence length="642" mass="72709">MFVYRRLRPDCRDIRLVRFMTTPDALQGNGRLQLQLASVRLNEAPSYCALSYVWGDPTPRFSIILNGQQFEIAETLHFALSQLSHAAPGDVWFWIDAICINQSDLEERSWQVGQMRDIFQRAESVYVSLGDSHDESALFLALSNYLGHDAREAGVLELWASFSHGGHRKLTFPDDPEEHPALLFLSKVLDYEDLRDTRVLNAMACLLDRPIWYRAWVVQEIALAKSGKVLCGEQSIDLDGFHATLTAIYFAKIGGFARRQPQWNDFGLGLNNNRFHIQCLLSRLQLRRGQPFSLLELLLSEMRGADYKRPFYAASDPRDIIFALLGVAADADVLGIRPDYRQPTELVYTEATKAMIKHCPHYRLEYCTFPKDTPHLPSWVPDWERIGRLGVQVPPLSYRDYFHASRGRTQPCTAEASGLTLWRRGIVIDSIAKVFTFDESTIAEQDCRVNGMDLATMLESKTGRPKFLKALLDFIKPYCKDNSSESNLWRVMLSGLMGSEKQTSEFDALAFRAFRQEAVAANSIDEAQLGYILRNSRPYPHELEQDEDIQTLVDDFCDRIVTNVAVGARGRALLVTVHGALGLGPYTVREEDVVTILFGTQVPIVLRPAGATYTYVGDAYIEGSMKGERMAEEFEELDFEIS</sequence>
<dbReference type="Pfam" id="PF26639">
    <property type="entry name" value="Het-6_barrel"/>
    <property type="match status" value="1"/>
</dbReference>
<keyword evidence="3" id="KW-1185">Reference proteome</keyword>
<dbReference type="PANTHER" id="PTHR24148:SF73">
    <property type="entry name" value="HET DOMAIN PROTEIN (AFU_ORTHOLOGUE AFUA_8G01020)"/>
    <property type="match status" value="1"/>
</dbReference>
<dbReference type="OrthoDB" id="2157530at2759"/>
<evidence type="ECO:0000259" key="1">
    <source>
        <dbReference type="Pfam" id="PF06985"/>
    </source>
</evidence>
<gene>
    <name evidence="2" type="ORF">BBA_00683</name>
</gene>
<dbReference type="HOGENOM" id="CLU_004184_7_0_1"/>
<dbReference type="Proteomes" id="UP000002762">
    <property type="component" value="Unassembled WGS sequence"/>
</dbReference>
<dbReference type="EMBL" id="JH725151">
    <property type="protein sequence ID" value="EJP69814.1"/>
    <property type="molecule type" value="Genomic_DNA"/>
</dbReference>
<name>J4KQU5_BEAB2</name>
<proteinExistence type="predicted"/>
<dbReference type="RefSeq" id="XP_008594002.1">
    <property type="nucleotide sequence ID" value="XM_008595780.1"/>
</dbReference>
<dbReference type="Pfam" id="PF06985">
    <property type="entry name" value="HET"/>
    <property type="match status" value="1"/>
</dbReference>
<organism evidence="2 3">
    <name type="scientific">Beauveria bassiana (strain ARSEF 2860)</name>
    <name type="common">White muscardine disease fungus</name>
    <name type="synonym">Tritirachium shiotae</name>
    <dbReference type="NCBI Taxonomy" id="655819"/>
    <lineage>
        <taxon>Eukaryota</taxon>
        <taxon>Fungi</taxon>
        <taxon>Dikarya</taxon>
        <taxon>Ascomycota</taxon>
        <taxon>Pezizomycotina</taxon>
        <taxon>Sordariomycetes</taxon>
        <taxon>Hypocreomycetidae</taxon>
        <taxon>Hypocreales</taxon>
        <taxon>Cordycipitaceae</taxon>
        <taxon>Beauveria</taxon>
    </lineage>
</organism>
<protein>
    <submittedName>
        <fullName evidence="2">Heterokaryon incompatibility protein</fullName>
    </submittedName>
</protein>
<dbReference type="InterPro" id="IPR052895">
    <property type="entry name" value="HetReg/Transcr_Mod"/>
</dbReference>
<feature type="domain" description="Heterokaryon incompatibility" evidence="1">
    <location>
        <begin position="47"/>
        <end position="220"/>
    </location>
</feature>